<keyword evidence="2" id="KW-0808">Transferase</keyword>
<dbReference type="Gene3D" id="1.20.120.450">
    <property type="entry name" value="dinb family like domain"/>
    <property type="match status" value="1"/>
</dbReference>
<evidence type="ECO:0000259" key="1">
    <source>
        <dbReference type="Pfam" id="PF12867"/>
    </source>
</evidence>
<dbReference type="SUPFAM" id="SSF109854">
    <property type="entry name" value="DinB/YfiT-like putative metalloenzymes"/>
    <property type="match status" value="1"/>
</dbReference>
<keyword evidence="2" id="KW-0032">Aminotransferase</keyword>
<evidence type="ECO:0000313" key="3">
    <source>
        <dbReference type="Proteomes" id="UP000231994"/>
    </source>
</evidence>
<dbReference type="GO" id="GO:0008483">
    <property type="term" value="F:transaminase activity"/>
    <property type="evidence" value="ECO:0007669"/>
    <property type="project" value="UniProtKB-KW"/>
</dbReference>
<protein>
    <submittedName>
        <fullName evidence="2">Aspartate/tyrosine/aromatic aminotransferase</fullName>
    </submittedName>
</protein>
<dbReference type="Proteomes" id="UP000231994">
    <property type="component" value="Chromosome"/>
</dbReference>
<dbReference type="AlphaFoldDB" id="A0ABC8CQV5"/>
<accession>A0ABC8CQV5</accession>
<dbReference type="Pfam" id="PF12867">
    <property type="entry name" value="DinB_2"/>
    <property type="match status" value="1"/>
</dbReference>
<organism evidence="2 3">
    <name type="scientific">Corynebacterium striatum</name>
    <dbReference type="NCBI Taxonomy" id="43770"/>
    <lineage>
        <taxon>Bacteria</taxon>
        <taxon>Bacillati</taxon>
        <taxon>Actinomycetota</taxon>
        <taxon>Actinomycetes</taxon>
        <taxon>Mycobacteriales</taxon>
        <taxon>Corynebacteriaceae</taxon>
        <taxon>Corynebacterium</taxon>
    </lineage>
</organism>
<dbReference type="EMBL" id="CP024932">
    <property type="protein sequence ID" value="ATZ09563.1"/>
    <property type="molecule type" value="Genomic_DNA"/>
</dbReference>
<sequence length="162" mass="17500">MGLMNVLLDLAQRPIDTLDALPEVSVEQANAHLGGHPNSIAWLLWHTGRMADIQLAALTGEPEVWERFDIALPDSMGYGQTPEEARAIAVDEASLSAVRDYVRATLEAVRDYCATLSDAALDDIVDTNWTPHVSRGVRLVSIIDDAVQHLGAANHLAGVPRG</sequence>
<evidence type="ECO:0000313" key="2">
    <source>
        <dbReference type="EMBL" id="ATZ09563.1"/>
    </source>
</evidence>
<reference evidence="2 3" key="1">
    <citation type="submission" date="2017-11" db="EMBL/GenBank/DDBJ databases">
        <title>Whole genome sequencing of cultured pathogen.</title>
        <authorList>
            <person name="Hoffmann M."/>
            <person name="Sanchez M."/>
            <person name="Timme R."/>
            <person name="Nudel K."/>
            <person name="Bry L."/>
        </authorList>
    </citation>
    <scope>NUCLEOTIDE SEQUENCE [LARGE SCALE GENOMIC DNA]</scope>
    <source>
        <strain evidence="2 3">216</strain>
    </source>
</reference>
<name>A0ABC8CQV5_CORST</name>
<gene>
    <name evidence="2" type="ORF">A9D01_13230</name>
</gene>
<dbReference type="InterPro" id="IPR034660">
    <property type="entry name" value="DinB/YfiT-like"/>
</dbReference>
<dbReference type="InterPro" id="IPR024775">
    <property type="entry name" value="DinB-like"/>
</dbReference>
<proteinExistence type="predicted"/>
<feature type="domain" description="DinB-like" evidence="1">
    <location>
        <begin position="16"/>
        <end position="150"/>
    </location>
</feature>